<proteinExistence type="predicted"/>
<keyword evidence="3" id="KW-0547">Nucleotide-binding</keyword>
<evidence type="ECO:0000259" key="9">
    <source>
        <dbReference type="PROSITE" id="PS50929"/>
    </source>
</evidence>
<protein>
    <submittedName>
        <fullName evidence="10">ATP-binding cassette domain-containing protein</fullName>
    </submittedName>
</protein>
<reference evidence="10" key="1">
    <citation type="submission" date="2020-10" db="EMBL/GenBank/DDBJ databases">
        <authorList>
            <person name="Gilroy R."/>
        </authorList>
    </citation>
    <scope>NUCLEOTIDE SEQUENCE</scope>
    <source>
        <strain evidence="10">13361</strain>
    </source>
</reference>
<evidence type="ECO:0000256" key="7">
    <source>
        <dbReference type="SAM" id="Phobius"/>
    </source>
</evidence>
<dbReference type="EMBL" id="DVFK01000104">
    <property type="protein sequence ID" value="HIQ68323.1"/>
    <property type="molecule type" value="Genomic_DNA"/>
</dbReference>
<evidence type="ECO:0000256" key="6">
    <source>
        <dbReference type="ARBA" id="ARBA00023136"/>
    </source>
</evidence>
<feature type="transmembrane region" description="Helical" evidence="7">
    <location>
        <begin position="126"/>
        <end position="143"/>
    </location>
</feature>
<name>A0A9D0Z5R3_9FIRM</name>
<comment type="subcellular location">
    <subcellularLocation>
        <location evidence="1">Cell membrane</location>
        <topology evidence="1">Multi-pass membrane protein</topology>
    </subcellularLocation>
</comment>
<dbReference type="Gene3D" id="3.40.50.300">
    <property type="entry name" value="P-loop containing nucleotide triphosphate hydrolases"/>
    <property type="match status" value="1"/>
</dbReference>
<feature type="transmembrane region" description="Helical" evidence="7">
    <location>
        <begin position="270"/>
        <end position="292"/>
    </location>
</feature>
<evidence type="ECO:0000313" key="11">
    <source>
        <dbReference type="Proteomes" id="UP000886796"/>
    </source>
</evidence>
<gene>
    <name evidence="10" type="ORF">IAB74_07430</name>
</gene>
<feature type="transmembrane region" description="Helical" evidence="7">
    <location>
        <begin position="244"/>
        <end position="264"/>
    </location>
</feature>
<keyword evidence="2 7" id="KW-0812">Transmembrane</keyword>
<dbReference type="Gene3D" id="1.20.1560.10">
    <property type="entry name" value="ABC transporter type 1, transmembrane domain"/>
    <property type="match status" value="1"/>
</dbReference>
<dbReference type="PROSITE" id="PS50893">
    <property type="entry name" value="ABC_TRANSPORTER_2"/>
    <property type="match status" value="1"/>
</dbReference>
<evidence type="ECO:0000259" key="8">
    <source>
        <dbReference type="PROSITE" id="PS50893"/>
    </source>
</evidence>
<dbReference type="PROSITE" id="PS00211">
    <property type="entry name" value="ABC_TRANSPORTER_1"/>
    <property type="match status" value="1"/>
</dbReference>
<dbReference type="InterPro" id="IPR036640">
    <property type="entry name" value="ABC1_TM_sf"/>
</dbReference>
<dbReference type="Proteomes" id="UP000886796">
    <property type="component" value="Unassembled WGS sequence"/>
</dbReference>
<feature type="domain" description="ABC transmembrane type-1" evidence="9">
    <location>
        <begin position="13"/>
        <end position="293"/>
    </location>
</feature>
<comment type="caution">
    <text evidence="10">The sequence shown here is derived from an EMBL/GenBank/DDBJ whole genome shotgun (WGS) entry which is preliminary data.</text>
</comment>
<dbReference type="Pfam" id="PF00005">
    <property type="entry name" value="ABC_tran"/>
    <property type="match status" value="1"/>
</dbReference>
<evidence type="ECO:0000256" key="1">
    <source>
        <dbReference type="ARBA" id="ARBA00004651"/>
    </source>
</evidence>
<feature type="transmembrane region" description="Helical" evidence="7">
    <location>
        <begin position="21"/>
        <end position="39"/>
    </location>
</feature>
<accession>A0A9D0Z5R3</accession>
<evidence type="ECO:0000256" key="5">
    <source>
        <dbReference type="ARBA" id="ARBA00022989"/>
    </source>
</evidence>
<evidence type="ECO:0000256" key="3">
    <source>
        <dbReference type="ARBA" id="ARBA00022741"/>
    </source>
</evidence>
<dbReference type="PROSITE" id="PS50929">
    <property type="entry name" value="ABC_TM1F"/>
    <property type="match status" value="1"/>
</dbReference>
<dbReference type="InterPro" id="IPR027417">
    <property type="entry name" value="P-loop_NTPase"/>
</dbReference>
<reference evidence="10" key="2">
    <citation type="journal article" date="2021" name="PeerJ">
        <title>Extensive microbial diversity within the chicken gut microbiome revealed by metagenomics and culture.</title>
        <authorList>
            <person name="Gilroy R."/>
            <person name="Ravi A."/>
            <person name="Getino M."/>
            <person name="Pursley I."/>
            <person name="Horton D.L."/>
            <person name="Alikhan N.F."/>
            <person name="Baker D."/>
            <person name="Gharbi K."/>
            <person name="Hall N."/>
            <person name="Watson M."/>
            <person name="Adriaenssens E.M."/>
            <person name="Foster-Nyarko E."/>
            <person name="Jarju S."/>
            <person name="Secka A."/>
            <person name="Antonio M."/>
            <person name="Oren A."/>
            <person name="Chaudhuri R.R."/>
            <person name="La Ragione R."/>
            <person name="Hildebrand F."/>
            <person name="Pallen M.J."/>
        </authorList>
    </citation>
    <scope>NUCLEOTIDE SEQUENCE</scope>
    <source>
        <strain evidence="10">13361</strain>
    </source>
</reference>
<organism evidence="10 11">
    <name type="scientific">Candidatus Faecousia excrementigallinarum</name>
    <dbReference type="NCBI Taxonomy" id="2840806"/>
    <lineage>
        <taxon>Bacteria</taxon>
        <taxon>Bacillati</taxon>
        <taxon>Bacillota</taxon>
        <taxon>Clostridia</taxon>
        <taxon>Eubacteriales</taxon>
        <taxon>Oscillospiraceae</taxon>
        <taxon>Faecousia</taxon>
    </lineage>
</organism>
<evidence type="ECO:0000256" key="2">
    <source>
        <dbReference type="ARBA" id="ARBA00022692"/>
    </source>
</evidence>
<dbReference type="SUPFAM" id="SSF52540">
    <property type="entry name" value="P-loop containing nucleoside triphosphate hydrolases"/>
    <property type="match status" value="1"/>
</dbReference>
<dbReference type="GO" id="GO:0005524">
    <property type="term" value="F:ATP binding"/>
    <property type="evidence" value="ECO:0007669"/>
    <property type="project" value="UniProtKB-KW"/>
</dbReference>
<keyword evidence="6 7" id="KW-0472">Membrane</keyword>
<keyword evidence="5 7" id="KW-1133">Transmembrane helix</keyword>
<dbReference type="InterPro" id="IPR051309">
    <property type="entry name" value="ABCF_ATPase"/>
</dbReference>
<sequence>MSIQSFRCFFRPSLSLGIGYQLVNYLSILTCGFGLSSLLESAMAQRWQSMYPTAVGIFLLLMLSGGALYLLSTRKSRFQLQDTQRFRTFLYQNILEGTLPIANAGEMNTRMTDDVKTISIFFQETLPKGICGLVVIVLSTFLLCRIQLWIGLIFFLLNLTQLLPIFLYEGWARKIYNRTHSDEESYCSWMLEGYNGIRTIKAYGLEGWYMQHYWKRNRAIVKSGKRAEQAGTLENIVFRAIDSLLNYGSYVMIGLFILAGKVHFLQSPIIIILAGQLFSSISSVFNLWLQYIDAQEACARLKCRKEQSPPSTREGVVQVSHISKSYGEKRVLQDVSFTVHPGDRMLLTGANGSGKSTLLRILSGLEQADSGSVRIGLPRDFWAGAFQEEPKLHIPGAELLTAMEEAGSIDSDRFREHLAGFGLEENLCKPLSELSSGERKKFFLSAALAHQGKLLILDEPTNHLDKDSIAYLTQALLSYRQTLIVCTHADMDLKWSRVICVSGGKCHVQ</sequence>
<dbReference type="Pfam" id="PF00664">
    <property type="entry name" value="ABC_membrane"/>
    <property type="match status" value="1"/>
</dbReference>
<dbReference type="GO" id="GO:0005886">
    <property type="term" value="C:plasma membrane"/>
    <property type="evidence" value="ECO:0007669"/>
    <property type="project" value="UniProtKB-SubCell"/>
</dbReference>
<dbReference type="GO" id="GO:0140359">
    <property type="term" value="F:ABC-type transporter activity"/>
    <property type="evidence" value="ECO:0007669"/>
    <property type="project" value="InterPro"/>
</dbReference>
<dbReference type="SMART" id="SM00382">
    <property type="entry name" value="AAA"/>
    <property type="match status" value="1"/>
</dbReference>
<keyword evidence="4 10" id="KW-0067">ATP-binding</keyword>
<feature type="transmembrane region" description="Helical" evidence="7">
    <location>
        <begin position="149"/>
        <end position="168"/>
    </location>
</feature>
<evidence type="ECO:0000256" key="4">
    <source>
        <dbReference type="ARBA" id="ARBA00022840"/>
    </source>
</evidence>
<feature type="transmembrane region" description="Helical" evidence="7">
    <location>
        <begin position="51"/>
        <end position="71"/>
    </location>
</feature>
<feature type="domain" description="ABC transporter" evidence="8">
    <location>
        <begin position="317"/>
        <end position="508"/>
    </location>
</feature>
<dbReference type="AlphaFoldDB" id="A0A9D0Z5R3"/>
<evidence type="ECO:0000313" key="10">
    <source>
        <dbReference type="EMBL" id="HIQ68323.1"/>
    </source>
</evidence>
<dbReference type="InterPro" id="IPR003439">
    <property type="entry name" value="ABC_transporter-like_ATP-bd"/>
</dbReference>
<dbReference type="GO" id="GO:0016887">
    <property type="term" value="F:ATP hydrolysis activity"/>
    <property type="evidence" value="ECO:0007669"/>
    <property type="project" value="InterPro"/>
</dbReference>
<dbReference type="PANTHER" id="PTHR42855:SF1">
    <property type="entry name" value="ABC TRANSPORTER DOMAIN-CONTAINING PROTEIN"/>
    <property type="match status" value="1"/>
</dbReference>
<dbReference type="PANTHER" id="PTHR42855">
    <property type="entry name" value="ABC TRANSPORTER ATP-BINDING SUBUNIT"/>
    <property type="match status" value="1"/>
</dbReference>
<dbReference type="SUPFAM" id="SSF90123">
    <property type="entry name" value="ABC transporter transmembrane region"/>
    <property type="match status" value="1"/>
</dbReference>
<dbReference type="InterPro" id="IPR017871">
    <property type="entry name" value="ABC_transporter-like_CS"/>
</dbReference>
<dbReference type="InterPro" id="IPR011527">
    <property type="entry name" value="ABC1_TM_dom"/>
</dbReference>
<dbReference type="InterPro" id="IPR003593">
    <property type="entry name" value="AAA+_ATPase"/>
</dbReference>